<keyword evidence="3" id="KW-1185">Reference proteome</keyword>
<feature type="domain" description="JmjC" evidence="1">
    <location>
        <begin position="247"/>
        <end position="383"/>
    </location>
</feature>
<name>A0AAW0CAF4_9AGAR</name>
<evidence type="ECO:0000313" key="3">
    <source>
        <dbReference type="Proteomes" id="UP001362999"/>
    </source>
</evidence>
<dbReference type="Pfam" id="PF13621">
    <property type="entry name" value="Cupin_8"/>
    <property type="match status" value="1"/>
</dbReference>
<dbReference type="PANTHER" id="PTHR12461">
    <property type="entry name" value="HYPOXIA-INDUCIBLE FACTOR 1 ALPHA INHIBITOR-RELATED"/>
    <property type="match status" value="1"/>
</dbReference>
<gene>
    <name evidence="2" type="ORF">R3P38DRAFT_2908785</name>
</gene>
<organism evidence="2 3">
    <name type="scientific">Favolaschia claudopus</name>
    <dbReference type="NCBI Taxonomy" id="2862362"/>
    <lineage>
        <taxon>Eukaryota</taxon>
        <taxon>Fungi</taxon>
        <taxon>Dikarya</taxon>
        <taxon>Basidiomycota</taxon>
        <taxon>Agaricomycotina</taxon>
        <taxon>Agaricomycetes</taxon>
        <taxon>Agaricomycetidae</taxon>
        <taxon>Agaricales</taxon>
        <taxon>Marasmiineae</taxon>
        <taxon>Mycenaceae</taxon>
        <taxon>Favolaschia</taxon>
    </lineage>
</organism>
<dbReference type="InterPro" id="IPR041667">
    <property type="entry name" value="Cupin_8"/>
</dbReference>
<dbReference type="InterPro" id="IPR003347">
    <property type="entry name" value="JmjC_dom"/>
</dbReference>
<dbReference type="Gene3D" id="2.60.120.650">
    <property type="entry name" value="Cupin"/>
    <property type="match status" value="1"/>
</dbReference>
<dbReference type="SUPFAM" id="SSF51197">
    <property type="entry name" value="Clavaminate synthase-like"/>
    <property type="match status" value="1"/>
</dbReference>
<reference evidence="2 3" key="1">
    <citation type="journal article" date="2024" name="J Genomics">
        <title>Draft genome sequencing and assembly of Favolaschia claudopus CIRM-BRFM 2984 isolated from oak limbs.</title>
        <authorList>
            <person name="Navarro D."/>
            <person name="Drula E."/>
            <person name="Chaduli D."/>
            <person name="Cazenave R."/>
            <person name="Ahrendt S."/>
            <person name="Wang J."/>
            <person name="Lipzen A."/>
            <person name="Daum C."/>
            <person name="Barry K."/>
            <person name="Grigoriev I.V."/>
            <person name="Favel A."/>
            <person name="Rosso M.N."/>
            <person name="Martin F."/>
        </authorList>
    </citation>
    <scope>NUCLEOTIDE SEQUENCE [LARGE SCALE GENOMIC DNA]</scope>
    <source>
        <strain evidence="2 3">CIRM-BRFM 2984</strain>
    </source>
</reference>
<evidence type="ECO:0000259" key="1">
    <source>
        <dbReference type="PROSITE" id="PS51184"/>
    </source>
</evidence>
<sequence length="383" mass="42451">MINWRLDALHSLRDSIDDLALCGPLYTSLREHLHAQLHPNSPSSTPQSPLSEIITASHANLAVTSLFRWRRLHTDASILSALQFSPLDAVAKLDTAIIVSGAAGEGRLDLILDIIQHIQSESLRQATYAHLVPRSIPPISPSKPEVDIPSLATPPSFTVFQSHQHQAPFVLRGFARAWPALNEHPWASIDYLRSVAGPGRVVPVEIGCDYRMDDWSQKLIAWDEFLDSLDTEDAVHPMYLAQHSLFMQLPSLRADIDVPDYVYAAVPRPSECPPPQNDEQLVINAWLGPRGTVSPAHTDPYFNFYVQVAGWKTVWIAPPECAAGLQATGNTSGVDVFATDLDATFDGMSMATILGPGDMLYMPPKWWHAMRSESRSFSVSMWF</sequence>
<accession>A0AAW0CAF4</accession>
<evidence type="ECO:0000313" key="2">
    <source>
        <dbReference type="EMBL" id="KAK7035734.1"/>
    </source>
</evidence>
<dbReference type="PANTHER" id="PTHR12461:SF94">
    <property type="entry name" value="JMJC DOMAIN-CONTAINING PROTEIN"/>
    <property type="match status" value="1"/>
</dbReference>
<protein>
    <submittedName>
        <fullName evidence="2">Leucine-rich repeat-containing protein SOG2</fullName>
    </submittedName>
</protein>
<dbReference type="Proteomes" id="UP001362999">
    <property type="component" value="Unassembled WGS sequence"/>
</dbReference>
<dbReference type="SMART" id="SM00558">
    <property type="entry name" value="JmjC"/>
    <property type="match status" value="1"/>
</dbReference>
<dbReference type="PROSITE" id="PS51184">
    <property type="entry name" value="JMJC"/>
    <property type="match status" value="1"/>
</dbReference>
<proteinExistence type="predicted"/>
<comment type="caution">
    <text evidence="2">The sequence shown here is derived from an EMBL/GenBank/DDBJ whole genome shotgun (WGS) entry which is preliminary data.</text>
</comment>
<dbReference type="AlphaFoldDB" id="A0AAW0CAF4"/>
<dbReference type="EMBL" id="JAWWNJ010000019">
    <property type="protein sequence ID" value="KAK7035734.1"/>
    <property type="molecule type" value="Genomic_DNA"/>
</dbReference>